<organism evidence="1">
    <name type="scientific">marine sediment metagenome</name>
    <dbReference type="NCBI Taxonomy" id="412755"/>
    <lineage>
        <taxon>unclassified sequences</taxon>
        <taxon>metagenomes</taxon>
        <taxon>ecological metagenomes</taxon>
    </lineage>
</organism>
<proteinExistence type="predicted"/>
<name>A0A0F9LLZ9_9ZZZZ</name>
<sequence length="84" mass="10033">MTQLILKKTEPEIGIKLEEVIVLEELPVKEEDYQEMKPKAEEKPIKRALLKLFKKSKYNAKYLEETIPIEKVKRKVPYRTRGIY</sequence>
<dbReference type="EMBL" id="LAZR01012123">
    <property type="protein sequence ID" value="KKM39479.1"/>
    <property type="molecule type" value="Genomic_DNA"/>
</dbReference>
<protein>
    <submittedName>
        <fullName evidence="1">Uncharacterized protein</fullName>
    </submittedName>
</protein>
<comment type="caution">
    <text evidence="1">The sequence shown here is derived from an EMBL/GenBank/DDBJ whole genome shotgun (WGS) entry which is preliminary data.</text>
</comment>
<accession>A0A0F9LLZ9</accession>
<evidence type="ECO:0000313" key="1">
    <source>
        <dbReference type="EMBL" id="KKM39479.1"/>
    </source>
</evidence>
<dbReference type="AlphaFoldDB" id="A0A0F9LLZ9"/>
<reference evidence="1" key="1">
    <citation type="journal article" date="2015" name="Nature">
        <title>Complex archaea that bridge the gap between prokaryotes and eukaryotes.</title>
        <authorList>
            <person name="Spang A."/>
            <person name="Saw J.H."/>
            <person name="Jorgensen S.L."/>
            <person name="Zaremba-Niedzwiedzka K."/>
            <person name="Martijn J."/>
            <person name="Lind A.E."/>
            <person name="van Eijk R."/>
            <person name="Schleper C."/>
            <person name="Guy L."/>
            <person name="Ettema T.J."/>
        </authorList>
    </citation>
    <scope>NUCLEOTIDE SEQUENCE</scope>
</reference>
<gene>
    <name evidence="1" type="ORF">LCGC14_1564680</name>
</gene>